<organism evidence="6 7">
    <name type="scientific">Calycomorphotria hydatis</name>
    <dbReference type="NCBI Taxonomy" id="2528027"/>
    <lineage>
        <taxon>Bacteria</taxon>
        <taxon>Pseudomonadati</taxon>
        <taxon>Planctomycetota</taxon>
        <taxon>Planctomycetia</taxon>
        <taxon>Planctomycetales</taxon>
        <taxon>Planctomycetaceae</taxon>
        <taxon>Calycomorphotria</taxon>
    </lineage>
</organism>
<protein>
    <submittedName>
        <fullName evidence="6">Metallo-beta-lactamase superfamily protein</fullName>
    </submittedName>
</protein>
<dbReference type="Gene3D" id="3.60.15.10">
    <property type="entry name" value="Ribonuclease Z/Hydroxyacylglutathione hydrolase-like"/>
    <property type="match status" value="1"/>
</dbReference>
<evidence type="ECO:0000313" key="7">
    <source>
        <dbReference type="Proteomes" id="UP000319976"/>
    </source>
</evidence>
<keyword evidence="7" id="KW-1185">Reference proteome</keyword>
<name>A0A517T6W4_9PLAN</name>
<evidence type="ECO:0000259" key="5">
    <source>
        <dbReference type="SMART" id="SM00849"/>
    </source>
</evidence>
<feature type="domain" description="Metallo-beta-lactamase" evidence="5">
    <location>
        <begin position="27"/>
        <end position="249"/>
    </location>
</feature>
<dbReference type="GO" id="GO:0016787">
    <property type="term" value="F:hydrolase activity"/>
    <property type="evidence" value="ECO:0007669"/>
    <property type="project" value="UniProtKB-KW"/>
</dbReference>
<dbReference type="Pfam" id="PF00753">
    <property type="entry name" value="Lactamase_B"/>
    <property type="match status" value="1"/>
</dbReference>
<keyword evidence="2" id="KW-0479">Metal-binding</keyword>
<evidence type="ECO:0000256" key="2">
    <source>
        <dbReference type="ARBA" id="ARBA00022723"/>
    </source>
</evidence>
<dbReference type="SUPFAM" id="SSF56281">
    <property type="entry name" value="Metallo-hydrolase/oxidoreductase"/>
    <property type="match status" value="1"/>
</dbReference>
<dbReference type="EMBL" id="CP036316">
    <property type="protein sequence ID" value="QDT64111.1"/>
    <property type="molecule type" value="Genomic_DNA"/>
</dbReference>
<dbReference type="GO" id="GO:0046872">
    <property type="term" value="F:metal ion binding"/>
    <property type="evidence" value="ECO:0007669"/>
    <property type="project" value="UniProtKB-KW"/>
</dbReference>
<keyword evidence="4" id="KW-0862">Zinc</keyword>
<accession>A0A517T6W4</accession>
<dbReference type="KEGG" id="chya:V22_13420"/>
<evidence type="ECO:0000256" key="4">
    <source>
        <dbReference type="ARBA" id="ARBA00022833"/>
    </source>
</evidence>
<dbReference type="RefSeq" id="WP_231734194.1">
    <property type="nucleotide sequence ID" value="NZ_CP036316.1"/>
</dbReference>
<dbReference type="InterPro" id="IPR051013">
    <property type="entry name" value="MBL_superfamily_lactonases"/>
</dbReference>
<evidence type="ECO:0000256" key="3">
    <source>
        <dbReference type="ARBA" id="ARBA00022801"/>
    </source>
</evidence>
<comment type="similarity">
    <text evidence="1">Belongs to the metallo-beta-lactamase superfamily.</text>
</comment>
<evidence type="ECO:0000313" key="6">
    <source>
        <dbReference type="EMBL" id="QDT64111.1"/>
    </source>
</evidence>
<proteinExistence type="inferred from homology"/>
<dbReference type="InterPro" id="IPR001279">
    <property type="entry name" value="Metallo-B-lactamas"/>
</dbReference>
<sequence>MSESAQFPEITHLNCGWLHAPPSPPACCHCLLVKQDDKLLLVDTGIGMQDIASPVERIGRAAIDAAGFQFLPEVTAIKQIEAHDYQANDVTDIVLTHVDHDHVGGLADFPHATVHLSLEELNNLESGNPRYGQAQFSHGPKWQTYDASQQEDWFDLPSRPVATALDIDIRLVPLFGHTLGQCGVAIRTESGWMLHVGDTYYLRGELSDSNHPVSKLAEVRADDNEQRLASLDLLRNLIRHEEITCCGYHDVTELPESVPTFRM</sequence>
<evidence type="ECO:0000256" key="1">
    <source>
        <dbReference type="ARBA" id="ARBA00007749"/>
    </source>
</evidence>
<keyword evidence="3" id="KW-0378">Hydrolase</keyword>
<dbReference type="AlphaFoldDB" id="A0A517T6W4"/>
<dbReference type="InterPro" id="IPR036866">
    <property type="entry name" value="RibonucZ/Hydroxyglut_hydro"/>
</dbReference>
<dbReference type="PANTHER" id="PTHR42978:SF3">
    <property type="entry name" value="BLR3078 PROTEIN"/>
    <property type="match status" value="1"/>
</dbReference>
<dbReference type="PANTHER" id="PTHR42978">
    <property type="entry name" value="QUORUM-QUENCHING LACTONASE YTNP-RELATED-RELATED"/>
    <property type="match status" value="1"/>
</dbReference>
<gene>
    <name evidence="6" type="ORF">V22_13420</name>
</gene>
<dbReference type="SMART" id="SM00849">
    <property type="entry name" value="Lactamase_B"/>
    <property type="match status" value="1"/>
</dbReference>
<dbReference type="Proteomes" id="UP000319976">
    <property type="component" value="Chromosome"/>
</dbReference>
<reference evidence="6 7" key="1">
    <citation type="submission" date="2019-02" db="EMBL/GenBank/DDBJ databases">
        <title>Deep-cultivation of Planctomycetes and their phenomic and genomic characterization uncovers novel biology.</title>
        <authorList>
            <person name="Wiegand S."/>
            <person name="Jogler M."/>
            <person name="Boedeker C."/>
            <person name="Pinto D."/>
            <person name="Vollmers J."/>
            <person name="Rivas-Marin E."/>
            <person name="Kohn T."/>
            <person name="Peeters S.H."/>
            <person name="Heuer A."/>
            <person name="Rast P."/>
            <person name="Oberbeckmann S."/>
            <person name="Bunk B."/>
            <person name="Jeske O."/>
            <person name="Meyerdierks A."/>
            <person name="Storesund J.E."/>
            <person name="Kallscheuer N."/>
            <person name="Luecker S."/>
            <person name="Lage O.M."/>
            <person name="Pohl T."/>
            <person name="Merkel B.J."/>
            <person name="Hornburger P."/>
            <person name="Mueller R.-W."/>
            <person name="Bruemmer F."/>
            <person name="Labrenz M."/>
            <person name="Spormann A.M."/>
            <person name="Op den Camp H."/>
            <person name="Overmann J."/>
            <person name="Amann R."/>
            <person name="Jetten M.S.M."/>
            <person name="Mascher T."/>
            <person name="Medema M.H."/>
            <person name="Devos D.P."/>
            <person name="Kaster A.-K."/>
            <person name="Ovreas L."/>
            <person name="Rohde M."/>
            <person name="Galperin M.Y."/>
            <person name="Jogler C."/>
        </authorList>
    </citation>
    <scope>NUCLEOTIDE SEQUENCE [LARGE SCALE GENOMIC DNA]</scope>
    <source>
        <strain evidence="6 7">V22</strain>
    </source>
</reference>
<dbReference type="CDD" id="cd07742">
    <property type="entry name" value="metallo-hydrolase-like_MBL-fold"/>
    <property type="match status" value="1"/>
</dbReference>